<organism evidence="5">
    <name type="scientific">mine drainage metagenome</name>
    <dbReference type="NCBI Taxonomy" id="410659"/>
    <lineage>
        <taxon>unclassified sequences</taxon>
        <taxon>metagenomes</taxon>
        <taxon>ecological metagenomes</taxon>
    </lineage>
</organism>
<dbReference type="SMART" id="SM00382">
    <property type="entry name" value="AAA"/>
    <property type="match status" value="1"/>
</dbReference>
<protein>
    <submittedName>
        <fullName evidence="5">Nitrate transport ATP-binding protein nrtD</fullName>
    </submittedName>
</protein>
<gene>
    <name evidence="5" type="primary">nrtD</name>
    <name evidence="5" type="ORF">CARN2_0667</name>
</gene>
<keyword evidence="3 5" id="KW-0067">ATP-binding</keyword>
<dbReference type="CDD" id="cd03293">
    <property type="entry name" value="ABC_NrtD_SsuB_transporters"/>
    <property type="match status" value="1"/>
</dbReference>
<keyword evidence="1" id="KW-0813">Transport</keyword>
<dbReference type="PROSITE" id="PS50893">
    <property type="entry name" value="ABC_TRANSPORTER_2"/>
    <property type="match status" value="1"/>
</dbReference>
<dbReference type="AlphaFoldDB" id="E6PK26"/>
<evidence type="ECO:0000256" key="3">
    <source>
        <dbReference type="ARBA" id="ARBA00022840"/>
    </source>
</evidence>
<dbReference type="GO" id="GO:0005524">
    <property type="term" value="F:ATP binding"/>
    <property type="evidence" value="ECO:0007669"/>
    <property type="project" value="UniProtKB-KW"/>
</dbReference>
<dbReference type="InterPro" id="IPR003593">
    <property type="entry name" value="AAA+_ATPase"/>
</dbReference>
<dbReference type="InterPro" id="IPR003439">
    <property type="entry name" value="ABC_transporter-like_ATP-bd"/>
</dbReference>
<proteinExistence type="predicted"/>
<dbReference type="InterPro" id="IPR050166">
    <property type="entry name" value="ABC_transporter_ATP-bind"/>
</dbReference>
<dbReference type="PANTHER" id="PTHR42788:SF13">
    <property type="entry name" value="ALIPHATIC SULFONATES IMPORT ATP-BINDING PROTEIN SSUB"/>
    <property type="match status" value="1"/>
</dbReference>
<feature type="domain" description="ABC transporter" evidence="4">
    <location>
        <begin position="6"/>
        <end position="245"/>
    </location>
</feature>
<comment type="caution">
    <text evidence="5">The sequence shown here is derived from an EMBL/GenBank/DDBJ whole genome shotgun (WGS) entry which is preliminary data.</text>
</comment>
<evidence type="ECO:0000313" key="5">
    <source>
        <dbReference type="EMBL" id="CBH95277.1"/>
    </source>
</evidence>
<dbReference type="PANTHER" id="PTHR42788">
    <property type="entry name" value="TAURINE IMPORT ATP-BINDING PROTEIN-RELATED"/>
    <property type="match status" value="1"/>
</dbReference>
<dbReference type="InterPro" id="IPR027417">
    <property type="entry name" value="P-loop_NTPase"/>
</dbReference>
<evidence type="ECO:0000256" key="1">
    <source>
        <dbReference type="ARBA" id="ARBA00022448"/>
    </source>
</evidence>
<name>E6PK26_9ZZZZ</name>
<dbReference type="Pfam" id="PF00005">
    <property type="entry name" value="ABC_tran"/>
    <property type="match status" value="1"/>
</dbReference>
<dbReference type="SUPFAM" id="SSF52540">
    <property type="entry name" value="P-loop containing nucleoside triphosphate hydrolases"/>
    <property type="match status" value="1"/>
</dbReference>
<evidence type="ECO:0000256" key="2">
    <source>
        <dbReference type="ARBA" id="ARBA00022741"/>
    </source>
</evidence>
<dbReference type="InterPro" id="IPR017871">
    <property type="entry name" value="ABC_transporter-like_CS"/>
</dbReference>
<evidence type="ECO:0000259" key="4">
    <source>
        <dbReference type="PROSITE" id="PS50893"/>
    </source>
</evidence>
<dbReference type="Gene3D" id="3.40.50.300">
    <property type="entry name" value="P-loop containing nucleotide triphosphate hydrolases"/>
    <property type="match status" value="1"/>
</dbReference>
<dbReference type="PROSITE" id="PS00211">
    <property type="entry name" value="ABC_TRANSPORTER_1"/>
    <property type="match status" value="1"/>
</dbReference>
<dbReference type="GO" id="GO:0016887">
    <property type="term" value="F:ATP hydrolysis activity"/>
    <property type="evidence" value="ECO:0007669"/>
    <property type="project" value="InterPro"/>
</dbReference>
<dbReference type="EMBL" id="CABM01000004">
    <property type="protein sequence ID" value="CBH95277.1"/>
    <property type="molecule type" value="Genomic_DNA"/>
</dbReference>
<sequence length="297" mass="32956">MTQSEVHFEAVSKSFARRKEQPLLVLDRVSLRVAPGEFLVLVGASGCGKSTLLRILAGLESYDGGNVILDGQPIHGPGSDRAMVFQHYSLYPWLTVKDNIRFSRQLRVVRDNLTSNDVEIASGRSDALLQLMGLTHAAGYYPNQLSGGMQQRVAIARALMNRPKLLLMDEPFGALDAQTREVMHDLIRHVHQLEGTTIVFVTHDVDEALYLGDRVVVMAPRPGRIDSVVGAPFGRRRDQELKATPEFLALKRQILQRIRETSGMKTDLDQLDQLSKHLEARAEGRSSADSRPLGGQV</sequence>
<accession>E6PK26</accession>
<keyword evidence="2" id="KW-0547">Nucleotide-binding</keyword>
<reference evidence="5" key="1">
    <citation type="submission" date="2009-10" db="EMBL/GenBank/DDBJ databases">
        <title>Diversity of trophic interactions inside an arsenic-rich microbial ecosystem.</title>
        <authorList>
            <person name="Bertin P.N."/>
            <person name="Heinrich-Salmeron A."/>
            <person name="Pelletier E."/>
            <person name="Goulhen-Chollet F."/>
            <person name="Arsene-Ploetze F."/>
            <person name="Gallien S."/>
            <person name="Calteau A."/>
            <person name="Vallenet D."/>
            <person name="Casiot C."/>
            <person name="Chane-Woon-Ming B."/>
            <person name="Giloteaux L."/>
            <person name="Barakat M."/>
            <person name="Bonnefoy V."/>
            <person name="Bruneel O."/>
            <person name="Chandler M."/>
            <person name="Cleiss J."/>
            <person name="Duran R."/>
            <person name="Elbaz-Poulichet F."/>
            <person name="Fonknechten N."/>
            <person name="Lauga B."/>
            <person name="Mornico D."/>
            <person name="Ortet P."/>
            <person name="Schaeffer C."/>
            <person name="Siguier P."/>
            <person name="Alexander Thil Smith A."/>
            <person name="Van Dorsselaer A."/>
            <person name="Weissenbach J."/>
            <person name="Medigue C."/>
            <person name="Le Paslier D."/>
        </authorList>
    </citation>
    <scope>NUCLEOTIDE SEQUENCE</scope>
</reference>